<gene>
    <name evidence="3" type="ORF">CIG1485E_0426</name>
</gene>
<dbReference type="RefSeq" id="WP_038453215.1">
    <property type="nucleotide sequence ID" value="NZ_CP009043.1"/>
</dbReference>
<keyword evidence="4" id="KW-1185">Reference proteome</keyword>
<keyword evidence="1" id="KW-0732">Signal</keyword>
<feature type="signal peptide" evidence="1">
    <location>
        <begin position="1"/>
        <end position="21"/>
    </location>
</feature>
<dbReference type="eggNOG" id="COG2823">
    <property type="taxonomic scope" value="Bacteria"/>
</dbReference>
<keyword evidence="3" id="KW-0449">Lipoprotein</keyword>
<feature type="chain" id="PRO_5008456013" evidence="1">
    <location>
        <begin position="22"/>
        <end position="191"/>
    </location>
</feature>
<reference evidence="4" key="1">
    <citation type="journal article" date="2014" name="Genome Announc.">
        <title>Complete Genome Sequence of Campylobacter iguaniorum Strain 1485ET, Isolated from a Bearded Dragon (Pogona vitticeps).</title>
        <authorList>
            <person name="Gilbert M.J."/>
            <person name="Miller W.G."/>
            <person name="Yee E."/>
            <person name="Kik M."/>
            <person name="Wagenaar J.A."/>
            <person name="Duim B."/>
        </authorList>
    </citation>
    <scope>NUCLEOTIDE SEQUENCE [LARGE SCALE GENOMIC DNA]</scope>
    <source>
        <strain evidence="4">1485E</strain>
    </source>
</reference>
<feature type="domain" description="BON" evidence="2">
    <location>
        <begin position="47"/>
        <end position="115"/>
    </location>
</feature>
<evidence type="ECO:0000256" key="1">
    <source>
        <dbReference type="SAM" id="SignalP"/>
    </source>
</evidence>
<dbReference type="EMBL" id="CP009043">
    <property type="protein sequence ID" value="AII14292.2"/>
    <property type="molecule type" value="Genomic_DNA"/>
</dbReference>
<organism evidence="3 4">
    <name type="scientific">Campylobacter iguaniorum</name>
    <dbReference type="NCBI Taxonomy" id="1244531"/>
    <lineage>
        <taxon>Bacteria</taxon>
        <taxon>Pseudomonadati</taxon>
        <taxon>Campylobacterota</taxon>
        <taxon>Epsilonproteobacteria</taxon>
        <taxon>Campylobacterales</taxon>
        <taxon>Campylobacteraceae</taxon>
        <taxon>Campylobacter</taxon>
    </lineage>
</organism>
<dbReference type="AlphaFoldDB" id="A0A076F9X8"/>
<proteinExistence type="predicted"/>
<feature type="domain" description="BON" evidence="2">
    <location>
        <begin position="123"/>
        <end position="191"/>
    </location>
</feature>
<evidence type="ECO:0000259" key="2">
    <source>
        <dbReference type="PROSITE" id="PS50914"/>
    </source>
</evidence>
<dbReference type="OrthoDB" id="5358656at2"/>
<dbReference type="PROSITE" id="PS51257">
    <property type="entry name" value="PROKAR_LIPOPROTEIN"/>
    <property type="match status" value="1"/>
</dbReference>
<dbReference type="PANTHER" id="PTHR34606:SF15">
    <property type="entry name" value="BON DOMAIN-CONTAINING PROTEIN"/>
    <property type="match status" value="1"/>
</dbReference>
<accession>A0A076F9X8</accession>
<protein>
    <submittedName>
        <fullName evidence="3">Hypothetical lipoprotein (BON/OsmY domain)</fullName>
    </submittedName>
</protein>
<dbReference type="PANTHER" id="PTHR34606">
    <property type="entry name" value="BON DOMAIN-CONTAINING PROTEIN"/>
    <property type="match status" value="1"/>
</dbReference>
<sequence>MKKIIFLTLLAFMFCGCIGVAAGMNANTVYSAYSLSNDERGIYSILKDKIIKTKIQTKIVNSKNLSNFDIDVESFWGEVLLIGEVENEAQKLELVELAKNTYEVKKIKTYIKYKKDRICASSDELAILANLKKELISDSLINSTNIGVSVVQCDVIFSGVVHKIEQEKRAIWYAAHTPNVRDIYSFLQVVE</sequence>
<evidence type="ECO:0000313" key="4">
    <source>
        <dbReference type="Proteomes" id="UP000028486"/>
    </source>
</evidence>
<dbReference type="KEGG" id="caj:CIG1485E_0426"/>
<name>A0A076F9X8_9BACT</name>
<dbReference type="PROSITE" id="PS50914">
    <property type="entry name" value="BON"/>
    <property type="match status" value="2"/>
</dbReference>
<dbReference type="Pfam" id="PF04972">
    <property type="entry name" value="BON"/>
    <property type="match status" value="2"/>
</dbReference>
<dbReference type="InterPro" id="IPR007055">
    <property type="entry name" value="BON_dom"/>
</dbReference>
<evidence type="ECO:0000313" key="3">
    <source>
        <dbReference type="EMBL" id="AII14292.2"/>
    </source>
</evidence>
<dbReference type="STRING" id="1244531.CIG2463D_0427"/>
<dbReference type="InterPro" id="IPR051686">
    <property type="entry name" value="Lipoprotein_DolP"/>
</dbReference>
<dbReference type="Proteomes" id="UP000028486">
    <property type="component" value="Chromosome"/>
</dbReference>